<dbReference type="InterPro" id="IPR037126">
    <property type="entry name" value="PdaC/RsiV-like_sf"/>
</dbReference>
<dbReference type="Gene3D" id="3.30.565.40">
    <property type="entry name" value="Fervidobacterium nodosum Rt17-B1 like"/>
    <property type="match status" value="1"/>
</dbReference>
<evidence type="ECO:0000256" key="1">
    <source>
        <dbReference type="SAM" id="SignalP"/>
    </source>
</evidence>
<feature type="domain" description="DUF3298" evidence="2">
    <location>
        <begin position="327"/>
        <end position="373"/>
    </location>
</feature>
<dbReference type="Gene3D" id="3.90.640.20">
    <property type="entry name" value="Heat-shock cognate protein, ATPase"/>
    <property type="match status" value="1"/>
</dbReference>
<evidence type="ECO:0000259" key="2">
    <source>
        <dbReference type="Pfam" id="PF11738"/>
    </source>
</evidence>
<evidence type="ECO:0000313" key="3">
    <source>
        <dbReference type="EMBL" id="PQJ11676.1"/>
    </source>
</evidence>
<feature type="signal peptide" evidence="1">
    <location>
        <begin position="1"/>
        <end position="21"/>
    </location>
</feature>
<dbReference type="PROSITE" id="PS51257">
    <property type="entry name" value="PROKAR_LIPOPROTEIN"/>
    <property type="match status" value="1"/>
</dbReference>
<gene>
    <name evidence="3" type="ORF">CJD36_007730</name>
</gene>
<accession>A0A2S7SYS4</accession>
<feature type="chain" id="PRO_5015497202" description="DUF3298 domain-containing protein" evidence="1">
    <location>
        <begin position="22"/>
        <end position="391"/>
    </location>
</feature>
<reference evidence="3 4" key="1">
    <citation type="submission" date="2018-01" db="EMBL/GenBank/DDBJ databases">
        <title>A novel member of the phylum Bacteroidetes isolated from glacier ice.</title>
        <authorList>
            <person name="Liu Q."/>
            <person name="Xin Y.-H."/>
        </authorList>
    </citation>
    <scope>NUCLEOTIDE SEQUENCE [LARGE SCALE GENOMIC DNA]</scope>
    <source>
        <strain evidence="3 4">RB1R16</strain>
    </source>
</reference>
<name>A0A2S7SYS4_9BACT</name>
<dbReference type="InterPro" id="IPR021729">
    <property type="entry name" value="DUF3298"/>
</dbReference>
<dbReference type="Proteomes" id="UP000239872">
    <property type="component" value="Unassembled WGS sequence"/>
</dbReference>
<comment type="caution">
    <text evidence="3">The sequence shown here is derived from an EMBL/GenBank/DDBJ whole genome shotgun (WGS) entry which is preliminary data.</text>
</comment>
<evidence type="ECO:0000313" key="4">
    <source>
        <dbReference type="Proteomes" id="UP000239872"/>
    </source>
</evidence>
<organism evidence="3 4">
    <name type="scientific">Flavipsychrobacter stenotrophus</name>
    <dbReference type="NCBI Taxonomy" id="2077091"/>
    <lineage>
        <taxon>Bacteria</taxon>
        <taxon>Pseudomonadati</taxon>
        <taxon>Bacteroidota</taxon>
        <taxon>Chitinophagia</taxon>
        <taxon>Chitinophagales</taxon>
        <taxon>Chitinophagaceae</taxon>
        <taxon>Flavipsychrobacter</taxon>
    </lineage>
</organism>
<dbReference type="RefSeq" id="WP_105038556.1">
    <property type="nucleotide sequence ID" value="NZ_PPSL01000002.1"/>
</dbReference>
<proteinExistence type="predicted"/>
<keyword evidence="1" id="KW-0732">Signal</keyword>
<dbReference type="EMBL" id="PPSL01000002">
    <property type="protein sequence ID" value="PQJ11676.1"/>
    <property type="molecule type" value="Genomic_DNA"/>
</dbReference>
<dbReference type="Pfam" id="PF11738">
    <property type="entry name" value="DUF3298"/>
    <property type="match status" value="1"/>
</dbReference>
<dbReference type="OrthoDB" id="594879at2"/>
<sequence>MLRKISFFLVLLSLLSITACKKKVPVNALKGYWCKRYTGTIAGQPVVVNLFCTGDNTARGTYYYVNKSELLYLSLNNDSANAGHVIIEESLITDRETNEETADEDSEMTNYWDVVFDADSVSGKFHKDKGAPVYTISLHEDYKDAYPFAYARFDDSVIVKGKNWNGDAIASCIGIMPASSVNKDDADFIAAGIQGLLSFAGDTKPASQATQLDYQKAFVQNYLEGYKKDAQEWMKDSIPPDPLGRYECYADIIPLYTSNGIVVIGNQWYDYSGGAHGNHGSRYVNMDVKGKKVWQLADIMQVDSAAISRVLDAEARIKFKVPTGKAIEDILLTSSVPATNNFIVADRGITFCYDPYEIASYADGEIKLFIPYNRLKQLLKPEFVARMGLKL</sequence>
<keyword evidence="4" id="KW-1185">Reference proteome</keyword>
<dbReference type="AlphaFoldDB" id="A0A2S7SYS4"/>
<protein>
    <recommendedName>
        <fullName evidence="2">DUF3298 domain-containing protein</fullName>
    </recommendedName>
</protein>